<evidence type="ECO:0000256" key="10">
    <source>
        <dbReference type="HAMAP-Rule" id="MF_00112"/>
    </source>
</evidence>
<dbReference type="UniPathway" id="UPA00940"/>
<feature type="binding site" evidence="10">
    <location>
        <position position="29"/>
    </location>
    <ligand>
        <name>sn-glycerol 1-phosphate</name>
        <dbReference type="ChEBI" id="CHEBI:57685"/>
    </ligand>
</feature>
<keyword evidence="5 10" id="KW-0460">Magnesium</keyword>
<protein>
    <recommendedName>
        <fullName evidence="10">Geranylgeranylglyceryl phosphate synthase</fullName>
        <shortName evidence="10">GGGP synthase</shortName>
        <shortName evidence="10">GGGPS</shortName>
        <ecNumber evidence="10">2.5.1.41</ecNumber>
    </recommendedName>
    <alternativeName>
        <fullName evidence="10">(S)-3-O-geranylgeranylglyceryl phosphate synthase</fullName>
    </alternativeName>
    <alternativeName>
        <fullName evidence="10">Phosphoglycerol geranylgeranyltransferase</fullName>
    </alternativeName>
</protein>
<dbReference type="AlphaFoldDB" id="V5TPM1"/>
<evidence type="ECO:0000313" key="12">
    <source>
        <dbReference type="Proteomes" id="UP000018572"/>
    </source>
</evidence>
<dbReference type="PANTHER" id="PTHR40029">
    <property type="match status" value="1"/>
</dbReference>
<dbReference type="InterPro" id="IPR039074">
    <property type="entry name" value="GGGP/HepGP_synthase_I"/>
</dbReference>
<dbReference type="EMBL" id="CP006884">
    <property type="protein sequence ID" value="AHB66529.1"/>
    <property type="molecule type" value="Genomic_DNA"/>
</dbReference>
<comment type="cofactor">
    <cofactor evidence="10">
        <name>Mg(2+)</name>
        <dbReference type="ChEBI" id="CHEBI:18420"/>
    </cofactor>
</comment>
<comment type="caution">
    <text evidence="10">Lacks conserved residue(s) required for the propagation of feature annotation.</text>
</comment>
<feature type="binding site" evidence="10">
    <location>
        <begin position="228"/>
        <end position="229"/>
    </location>
    <ligand>
        <name>sn-glycerol 1-phosphate</name>
        <dbReference type="ChEBI" id="CHEBI:57685"/>
    </ligand>
</feature>
<dbReference type="GO" id="GO:0005737">
    <property type="term" value="C:cytoplasm"/>
    <property type="evidence" value="ECO:0007669"/>
    <property type="project" value="UniProtKB-SubCell"/>
</dbReference>
<dbReference type="PANTHER" id="PTHR40029:SF2">
    <property type="entry name" value="HEPTAPRENYLGLYCERYL PHOSPHATE SYNTHASE"/>
    <property type="match status" value="1"/>
</dbReference>
<organism evidence="11 12">
    <name type="scientific">Haloarcula hispanica N601</name>
    <dbReference type="NCBI Taxonomy" id="1417673"/>
    <lineage>
        <taxon>Archaea</taxon>
        <taxon>Methanobacteriati</taxon>
        <taxon>Methanobacteriota</taxon>
        <taxon>Stenosarchaea group</taxon>
        <taxon>Halobacteria</taxon>
        <taxon>Halobacteriales</taxon>
        <taxon>Haloarculaceae</taxon>
        <taxon>Haloarcula</taxon>
    </lineage>
</organism>
<dbReference type="InterPro" id="IPR008205">
    <property type="entry name" value="GGGP_HepGP_synthase"/>
</dbReference>
<comment type="subcellular location">
    <subcellularLocation>
        <location evidence="10">Cytoplasm</location>
    </subcellularLocation>
</comment>
<comment type="similarity">
    <text evidence="10">Belongs to the GGGP/HepGP synthase family. Group I subfamily.</text>
</comment>
<accession>V5TPM1</accession>
<keyword evidence="1 10" id="KW-0963">Cytoplasm</keyword>
<gene>
    <name evidence="11" type="ORF">HISP_11165</name>
</gene>
<keyword evidence="7 10" id="KW-0594">Phospholipid biosynthesis</keyword>
<keyword evidence="8 10" id="KW-1208">Phospholipid metabolism</keyword>
<keyword evidence="4 10" id="KW-0479">Metal-binding</keyword>
<feature type="binding site" evidence="10">
    <location>
        <position position="208"/>
    </location>
    <ligand>
        <name>sn-glycerol 1-phosphate</name>
        <dbReference type="ChEBI" id="CHEBI:57685"/>
    </ligand>
</feature>
<feature type="binding site" evidence="10">
    <location>
        <position position="31"/>
    </location>
    <ligand>
        <name>Mg(2+)</name>
        <dbReference type="ChEBI" id="CHEBI:18420"/>
    </ligand>
</feature>
<evidence type="ECO:0000256" key="2">
    <source>
        <dbReference type="ARBA" id="ARBA00022516"/>
    </source>
</evidence>
<evidence type="ECO:0000256" key="5">
    <source>
        <dbReference type="ARBA" id="ARBA00022842"/>
    </source>
</evidence>
<evidence type="ECO:0000256" key="4">
    <source>
        <dbReference type="ARBA" id="ARBA00022723"/>
    </source>
</evidence>
<evidence type="ECO:0000313" key="11">
    <source>
        <dbReference type="EMBL" id="AHB66529.1"/>
    </source>
</evidence>
<feature type="binding site" evidence="10">
    <location>
        <position position="58"/>
    </location>
    <ligand>
        <name>Mg(2+)</name>
        <dbReference type="ChEBI" id="CHEBI:18420"/>
    </ligand>
</feature>
<keyword evidence="12" id="KW-1185">Reference proteome</keyword>
<keyword evidence="2 10" id="KW-0444">Lipid biosynthesis</keyword>
<comment type="pathway">
    <text evidence="10">Membrane lipid metabolism; glycerophospholipid metabolism.</text>
</comment>
<dbReference type="GO" id="GO:0047294">
    <property type="term" value="F:phosphoglycerol geranylgeranyltransferase activity"/>
    <property type="evidence" value="ECO:0007669"/>
    <property type="project" value="UniProtKB-UniRule"/>
</dbReference>
<comment type="function">
    <text evidence="10">Prenyltransferase that catalyzes the transfer of the geranylgeranyl moiety of geranylgeranyl diphosphate (GGPP) to the C3 hydroxyl of sn-glycerol-1-phosphate (G1P). This reaction is the first ether-bond-formation step in the biosynthesis of archaeal membrane lipids.</text>
</comment>
<dbReference type="Proteomes" id="UP000018572">
    <property type="component" value="Chromosome 1"/>
</dbReference>
<reference evidence="11 12" key="1">
    <citation type="journal article" date="2014" name="Genome Announc.">
        <title>Complete Genome Sequence of the Extremely Halophilic Archaeon Haloarcula hispanica Strain N601.</title>
        <authorList>
            <person name="Ding J.Y."/>
            <person name="Chiang P.W."/>
            <person name="Hong M.J."/>
            <person name="Dyall-Smith M."/>
            <person name="Tang S.L."/>
        </authorList>
    </citation>
    <scope>NUCLEOTIDE SEQUENCE [LARGE SCALE GENOMIC DNA]</scope>
    <source>
        <strain evidence="11 12">N601</strain>
    </source>
</reference>
<dbReference type="InterPro" id="IPR038597">
    <property type="entry name" value="GGGP/HepGP_synthase_sf"/>
</dbReference>
<dbReference type="HOGENOM" id="CLU_095211_0_0_2"/>
<dbReference type="CDD" id="cd02812">
    <property type="entry name" value="PcrB_like"/>
    <property type="match status" value="1"/>
</dbReference>
<dbReference type="EC" id="2.5.1.41" evidence="10"/>
<dbReference type="SUPFAM" id="SSF51395">
    <property type="entry name" value="FMN-linked oxidoreductases"/>
    <property type="match status" value="1"/>
</dbReference>
<evidence type="ECO:0000256" key="8">
    <source>
        <dbReference type="ARBA" id="ARBA00023264"/>
    </source>
</evidence>
<dbReference type="GO" id="GO:0046474">
    <property type="term" value="P:glycerophospholipid biosynthetic process"/>
    <property type="evidence" value="ECO:0007669"/>
    <property type="project" value="UniProtKB-UniRule"/>
</dbReference>
<keyword evidence="3 10" id="KW-0808">Transferase</keyword>
<feature type="binding site" evidence="10">
    <location>
        <begin position="178"/>
        <end position="183"/>
    </location>
    <ligand>
        <name>sn-glycerol 1-phosphate</name>
        <dbReference type="ChEBI" id="CHEBI:57685"/>
    </ligand>
</feature>
<evidence type="ECO:0000256" key="1">
    <source>
        <dbReference type="ARBA" id="ARBA00022490"/>
    </source>
</evidence>
<name>V5TPM1_HALHI</name>
<comment type="catalytic activity">
    <reaction evidence="9 10">
        <text>sn-glycerol 1-phosphate + (2E,6E,10E)-geranylgeranyl diphosphate = sn-3-O-(geranylgeranyl)glycerol 1-phosphate + diphosphate</text>
        <dbReference type="Rhea" id="RHEA:23404"/>
        <dbReference type="ChEBI" id="CHEBI:33019"/>
        <dbReference type="ChEBI" id="CHEBI:57677"/>
        <dbReference type="ChEBI" id="CHEBI:57685"/>
        <dbReference type="ChEBI" id="CHEBI:58756"/>
        <dbReference type="EC" id="2.5.1.41"/>
    </reaction>
</comment>
<dbReference type="NCBIfam" id="NF003199">
    <property type="entry name" value="PRK04169.1-3"/>
    <property type="match status" value="1"/>
</dbReference>
<evidence type="ECO:0000256" key="7">
    <source>
        <dbReference type="ARBA" id="ARBA00023209"/>
    </source>
</evidence>
<dbReference type="GO" id="GO:0120536">
    <property type="term" value="F:heptaprenylglyceryl phosphate synthase activity"/>
    <property type="evidence" value="ECO:0007669"/>
    <property type="project" value="UniProtKB-ARBA"/>
</dbReference>
<keyword evidence="6 10" id="KW-0443">Lipid metabolism</keyword>
<dbReference type="NCBIfam" id="TIGR01768">
    <property type="entry name" value="GGGP-family"/>
    <property type="match status" value="1"/>
</dbReference>
<dbReference type="Pfam" id="PF01884">
    <property type="entry name" value="PcrB"/>
    <property type="match status" value="1"/>
</dbReference>
<proteinExistence type="inferred from homology"/>
<dbReference type="NCBIfam" id="TIGR04147">
    <property type="entry name" value="GGGPS_Halobact"/>
    <property type="match status" value="1"/>
</dbReference>
<sequence>MVGVSEAVIRPRASLAGMSDWADWDHIVKIDPDKTLVDGETFEDVAATGTDAIEVGGTTGMTEEKMKRVVDACGKHDIPVYIEPSNPASVVHSDRHDGYLIPVVMNAGDVAWITGAHKEWIRMDDDIDWSRTFTEAYIVMNPEASVASYTQANCDLDADDVAAYAEAAEHLLGQEIVYVEYSGMLGDTDIVAAAADILDDATLFYGGGIHDYESARTMAQHADTIVVGDLVHDEGVDAVRETVKGAKDATATVR</sequence>
<evidence type="ECO:0000256" key="9">
    <source>
        <dbReference type="ARBA" id="ARBA00047288"/>
    </source>
</evidence>
<dbReference type="GO" id="GO:0000287">
    <property type="term" value="F:magnesium ion binding"/>
    <property type="evidence" value="ECO:0007669"/>
    <property type="project" value="UniProtKB-UniRule"/>
</dbReference>
<dbReference type="KEGG" id="hhn:HISP_11165"/>
<evidence type="ECO:0000256" key="6">
    <source>
        <dbReference type="ARBA" id="ARBA00023098"/>
    </source>
</evidence>
<evidence type="ECO:0000256" key="3">
    <source>
        <dbReference type="ARBA" id="ARBA00022679"/>
    </source>
</evidence>
<dbReference type="HAMAP" id="MF_00112">
    <property type="entry name" value="GGGP_HepGP_synthase"/>
    <property type="match status" value="1"/>
</dbReference>
<dbReference type="Gene3D" id="3.20.20.390">
    <property type="entry name" value="FMN-linked oxidoreductases"/>
    <property type="match status" value="1"/>
</dbReference>
<dbReference type="InterPro" id="IPR026417">
    <property type="entry name" value="GGGPS_halobacteria"/>
</dbReference>